<evidence type="ECO:0000256" key="1">
    <source>
        <dbReference type="ARBA" id="ARBA00004651"/>
    </source>
</evidence>
<keyword evidence="2" id="KW-0813">Transport</keyword>
<evidence type="ECO:0000256" key="7">
    <source>
        <dbReference type="SAM" id="Phobius"/>
    </source>
</evidence>
<reference evidence="8 9" key="1">
    <citation type="submission" date="2019-02" db="EMBL/GenBank/DDBJ databases">
        <title>Deep-cultivation of Planctomycetes and their phenomic and genomic characterization uncovers novel biology.</title>
        <authorList>
            <person name="Wiegand S."/>
            <person name="Jogler M."/>
            <person name="Boedeker C."/>
            <person name="Pinto D."/>
            <person name="Vollmers J."/>
            <person name="Rivas-Marin E."/>
            <person name="Kohn T."/>
            <person name="Peeters S.H."/>
            <person name="Heuer A."/>
            <person name="Rast P."/>
            <person name="Oberbeckmann S."/>
            <person name="Bunk B."/>
            <person name="Jeske O."/>
            <person name="Meyerdierks A."/>
            <person name="Storesund J.E."/>
            <person name="Kallscheuer N."/>
            <person name="Luecker S."/>
            <person name="Lage O.M."/>
            <person name="Pohl T."/>
            <person name="Merkel B.J."/>
            <person name="Hornburger P."/>
            <person name="Mueller R.-W."/>
            <person name="Bruemmer F."/>
            <person name="Labrenz M."/>
            <person name="Spormann A.M."/>
            <person name="Op Den Camp H."/>
            <person name="Overmann J."/>
            <person name="Amann R."/>
            <person name="Jetten M.S.M."/>
            <person name="Mascher T."/>
            <person name="Medema M.H."/>
            <person name="Devos D.P."/>
            <person name="Kaster A.-K."/>
            <person name="Ovreas L."/>
            <person name="Rohde M."/>
            <person name="Galperin M.Y."/>
            <person name="Jogler C."/>
        </authorList>
    </citation>
    <scope>NUCLEOTIDE SEQUENCE [LARGE SCALE GENOMIC DNA]</scope>
    <source>
        <strain evidence="8 9">KOR34</strain>
    </source>
</reference>
<proteinExistence type="predicted"/>
<keyword evidence="5 7" id="KW-1133">Transmembrane helix</keyword>
<feature type="transmembrane region" description="Helical" evidence="7">
    <location>
        <begin position="397"/>
        <end position="416"/>
    </location>
</feature>
<evidence type="ECO:0000313" key="9">
    <source>
        <dbReference type="Proteomes" id="UP000316714"/>
    </source>
</evidence>
<name>A0A5C5VDB8_9BACT</name>
<dbReference type="GO" id="GO:0005886">
    <property type="term" value="C:plasma membrane"/>
    <property type="evidence" value="ECO:0007669"/>
    <property type="project" value="UniProtKB-SubCell"/>
</dbReference>
<feature type="transmembrane region" description="Helical" evidence="7">
    <location>
        <begin position="152"/>
        <end position="172"/>
    </location>
</feature>
<evidence type="ECO:0000256" key="6">
    <source>
        <dbReference type="ARBA" id="ARBA00023136"/>
    </source>
</evidence>
<dbReference type="Pfam" id="PF03825">
    <property type="entry name" value="Nuc_H_symport"/>
    <property type="match status" value="1"/>
</dbReference>
<keyword evidence="9" id="KW-1185">Reference proteome</keyword>
<keyword evidence="6 7" id="KW-0472">Membrane</keyword>
<keyword evidence="4 7" id="KW-0812">Transmembrane</keyword>
<dbReference type="RefSeq" id="WP_146562485.1">
    <property type="nucleotide sequence ID" value="NZ_SIHJ01000001.1"/>
</dbReference>
<organism evidence="8 9">
    <name type="scientific">Posidoniimonas corsicana</name>
    <dbReference type="NCBI Taxonomy" id="1938618"/>
    <lineage>
        <taxon>Bacteria</taxon>
        <taxon>Pseudomonadati</taxon>
        <taxon>Planctomycetota</taxon>
        <taxon>Planctomycetia</taxon>
        <taxon>Pirellulales</taxon>
        <taxon>Lacipirellulaceae</taxon>
        <taxon>Posidoniimonas</taxon>
    </lineage>
</organism>
<protein>
    <submittedName>
        <fullName evidence="8">Putative nucleoside transporter YegT</fullName>
    </submittedName>
</protein>
<evidence type="ECO:0000256" key="5">
    <source>
        <dbReference type="ARBA" id="ARBA00022989"/>
    </source>
</evidence>
<feature type="transmembrane region" description="Helical" evidence="7">
    <location>
        <begin position="56"/>
        <end position="80"/>
    </location>
</feature>
<comment type="caution">
    <text evidence="8">The sequence shown here is derived from an EMBL/GenBank/DDBJ whole genome shotgun (WGS) entry which is preliminary data.</text>
</comment>
<dbReference type="EMBL" id="SIHJ01000001">
    <property type="protein sequence ID" value="TWT35947.1"/>
    <property type="molecule type" value="Genomic_DNA"/>
</dbReference>
<feature type="transmembrane region" description="Helical" evidence="7">
    <location>
        <begin position="293"/>
        <end position="313"/>
    </location>
</feature>
<dbReference type="SUPFAM" id="SSF103473">
    <property type="entry name" value="MFS general substrate transporter"/>
    <property type="match status" value="1"/>
</dbReference>
<keyword evidence="3" id="KW-1003">Cell membrane</keyword>
<feature type="transmembrane region" description="Helical" evidence="7">
    <location>
        <begin position="87"/>
        <end position="106"/>
    </location>
</feature>
<feature type="transmembrane region" description="Helical" evidence="7">
    <location>
        <begin position="354"/>
        <end position="377"/>
    </location>
</feature>
<feature type="transmembrane region" description="Helical" evidence="7">
    <location>
        <begin position="262"/>
        <end position="281"/>
    </location>
</feature>
<dbReference type="Proteomes" id="UP000316714">
    <property type="component" value="Unassembled WGS sequence"/>
</dbReference>
<dbReference type="PANTHER" id="PTHR23522:SF4">
    <property type="entry name" value="NUCLEOSIDE PERMEASE NUPG-RELATED"/>
    <property type="match status" value="1"/>
</dbReference>
<feature type="transmembrane region" description="Helical" evidence="7">
    <location>
        <begin position="184"/>
        <end position="204"/>
    </location>
</feature>
<dbReference type="AlphaFoldDB" id="A0A5C5VDB8"/>
<dbReference type="PANTHER" id="PTHR23522">
    <property type="entry name" value="BLL5896 PROTEIN"/>
    <property type="match status" value="1"/>
</dbReference>
<feature type="transmembrane region" description="Helical" evidence="7">
    <location>
        <begin position="319"/>
        <end position="342"/>
    </location>
</feature>
<evidence type="ECO:0000256" key="3">
    <source>
        <dbReference type="ARBA" id="ARBA00022475"/>
    </source>
</evidence>
<comment type="subcellular location">
    <subcellularLocation>
        <location evidence="1">Cell membrane</location>
        <topology evidence="1">Multi-pass membrane protein</topology>
    </subcellularLocation>
</comment>
<dbReference type="InterPro" id="IPR036259">
    <property type="entry name" value="MFS_trans_sf"/>
</dbReference>
<dbReference type="GO" id="GO:0015213">
    <property type="term" value="F:uridine transmembrane transporter activity"/>
    <property type="evidence" value="ECO:0007669"/>
    <property type="project" value="TreeGrafter"/>
</dbReference>
<feature type="transmembrane region" description="Helical" evidence="7">
    <location>
        <begin position="112"/>
        <end position="131"/>
    </location>
</feature>
<gene>
    <name evidence="8" type="primary">yegT_1</name>
    <name evidence="8" type="ORF">KOR34_08440</name>
</gene>
<evidence type="ECO:0000313" key="8">
    <source>
        <dbReference type="EMBL" id="TWT35947.1"/>
    </source>
</evidence>
<dbReference type="GO" id="GO:0015212">
    <property type="term" value="F:cytidine transmembrane transporter activity"/>
    <property type="evidence" value="ECO:0007669"/>
    <property type="project" value="TreeGrafter"/>
</dbReference>
<feature type="transmembrane region" description="Helical" evidence="7">
    <location>
        <begin position="20"/>
        <end position="44"/>
    </location>
</feature>
<dbReference type="OrthoDB" id="252746at2"/>
<feature type="transmembrane region" description="Helical" evidence="7">
    <location>
        <begin position="225"/>
        <end position="250"/>
    </location>
</feature>
<evidence type="ECO:0000256" key="4">
    <source>
        <dbReference type="ARBA" id="ARBA00022692"/>
    </source>
</evidence>
<dbReference type="InterPro" id="IPR004740">
    <property type="entry name" value="Nuc_H_symport"/>
</dbReference>
<evidence type="ECO:0000256" key="2">
    <source>
        <dbReference type="ARBA" id="ARBA00022448"/>
    </source>
</evidence>
<sequence length="429" mass="45749">MAEPTTEGPHNPPSRLFPRVAAMMFLQYWPLGVWAVTVGTYIAANTGEQGEAIFSAGFAGYSTITGAVGSLVAPMVFGFLSDRLLPAERLVALLHLGCAAAAWWMSSCRDELNFFIALLVYWNCFNPACALTNKIALQHLPKPDRQYPHARLFATGGWISAGLFIGLVWPSLSGHSIEDTATPILVGAASNLVMACYALTLPYTRPNPLVGRGRPSLWRDALRLLANRPLVLFLCASAAACLSSMAYNAYANLFLNWAGYSNPAALMTLGQVSDVLCLFALPRLIARFGLRRLFLAGVAAWSVRYGLLTFASATNSHAAVYAAILVHGPCYVFVYVAGLMLVDRLVDPGHRGAAQGLNAAATTGLGHLGGALMAGSAQETFLTPDGVSPPPYHWAEFWGIPALAATAATTLFVAILPKLVSTNPPQHSD</sequence>
<dbReference type="Gene3D" id="1.20.1250.20">
    <property type="entry name" value="MFS general substrate transporter like domains"/>
    <property type="match status" value="2"/>
</dbReference>
<accession>A0A5C5VDB8</accession>